<dbReference type="PANTHER" id="PTHR37947">
    <property type="entry name" value="BLL2462 PROTEIN"/>
    <property type="match status" value="1"/>
</dbReference>
<feature type="domain" description="Putative glutamine amidotransferase" evidence="1">
    <location>
        <begin position="4"/>
        <end position="246"/>
    </location>
</feature>
<dbReference type="EMBL" id="JAUTAN010000001">
    <property type="protein sequence ID" value="MDQ1106053.1"/>
    <property type="molecule type" value="Genomic_DNA"/>
</dbReference>
<proteinExistence type="predicted"/>
<name>A0AAJ1U5R7_9ACTN</name>
<dbReference type="CDD" id="cd03143">
    <property type="entry name" value="A4_beta-galactosidase_middle_domain"/>
    <property type="match status" value="1"/>
</dbReference>
<protein>
    <submittedName>
        <fullName evidence="2">Membrane protein</fullName>
    </submittedName>
</protein>
<evidence type="ECO:0000313" key="2">
    <source>
        <dbReference type="EMBL" id="MDQ1106053.1"/>
    </source>
</evidence>
<dbReference type="AlphaFoldDB" id="A0AAJ1U5R7"/>
<dbReference type="SUPFAM" id="SSF52317">
    <property type="entry name" value="Class I glutamine amidotransferase-like"/>
    <property type="match status" value="1"/>
</dbReference>
<dbReference type="Proteomes" id="UP001239215">
    <property type="component" value="Unassembled WGS sequence"/>
</dbReference>
<dbReference type="PANTHER" id="PTHR37947:SF1">
    <property type="entry name" value="BLL2462 PROTEIN"/>
    <property type="match status" value="1"/>
</dbReference>
<reference evidence="2" key="1">
    <citation type="submission" date="2023-07" db="EMBL/GenBank/DDBJ databases">
        <title>Functional and genomic diversity of the sorghum phyllosphere microbiome.</title>
        <authorList>
            <person name="Shade A."/>
        </authorList>
    </citation>
    <scope>NUCLEOTIDE SEQUENCE</scope>
    <source>
        <strain evidence="2">SORGH_AS_1067</strain>
    </source>
</reference>
<dbReference type="Gene3D" id="3.40.50.880">
    <property type="match status" value="1"/>
</dbReference>
<organism evidence="2 3">
    <name type="scientific">Nocardioides zeae</name>
    <dbReference type="NCBI Taxonomy" id="1457234"/>
    <lineage>
        <taxon>Bacteria</taxon>
        <taxon>Bacillati</taxon>
        <taxon>Actinomycetota</taxon>
        <taxon>Actinomycetes</taxon>
        <taxon>Propionibacteriales</taxon>
        <taxon>Nocardioidaceae</taxon>
        <taxon>Nocardioides</taxon>
    </lineage>
</organism>
<comment type="caution">
    <text evidence="2">The sequence shown here is derived from an EMBL/GenBank/DDBJ whole genome shotgun (WGS) entry which is preliminary data.</text>
</comment>
<dbReference type="InterPro" id="IPR010768">
    <property type="entry name" value="GATase1-like"/>
</dbReference>
<evidence type="ECO:0000259" key="1">
    <source>
        <dbReference type="Pfam" id="PF07090"/>
    </source>
</evidence>
<gene>
    <name evidence="2" type="ORF">QE405_003337</name>
</gene>
<sequence>MTSRVLVVGESWNTFAQHTKGLAAYTTSGYEEGAEQLLRVLGEAGHQVDYMPNHVAVEGFPYEVEVLREKYDVIVLSDAPADSFLLPHAVFVKGERRPNRLAVIGEFVHQGGGLLMIGGYMSFSGFEGRGRFSLTPLAEVLPVDMLVHDDRIESPEGVVPKPVAAHAVLEGVDEQWPYFLGYNRFGAKADATTLMEVGGDPFLVVGEHGAGRTAAFASDCSPHWGSPEFMAWDDYASFWSQLVAWVGGA</sequence>
<evidence type="ECO:0000313" key="3">
    <source>
        <dbReference type="Proteomes" id="UP001239215"/>
    </source>
</evidence>
<dbReference type="Pfam" id="PF07090">
    <property type="entry name" value="GATase1_like"/>
    <property type="match status" value="1"/>
</dbReference>
<accession>A0AAJ1U5R7</accession>
<dbReference type="InterPro" id="IPR029062">
    <property type="entry name" value="Class_I_gatase-like"/>
</dbReference>
<dbReference type="RefSeq" id="WP_307202856.1">
    <property type="nucleotide sequence ID" value="NZ_JAUTAN010000001.1"/>
</dbReference>